<evidence type="ECO:0000256" key="3">
    <source>
        <dbReference type="ARBA" id="ARBA00022777"/>
    </source>
</evidence>
<dbReference type="GO" id="GO:0004674">
    <property type="term" value="F:protein serine/threonine kinase activity"/>
    <property type="evidence" value="ECO:0007669"/>
    <property type="project" value="TreeGrafter"/>
</dbReference>
<dbReference type="InterPro" id="IPR011009">
    <property type="entry name" value="Kinase-like_dom_sf"/>
</dbReference>
<dbReference type="InterPro" id="IPR051681">
    <property type="entry name" value="Ser/Thr_Kinases-Pseudokinases"/>
</dbReference>
<evidence type="ECO:0000313" key="7">
    <source>
        <dbReference type="Proteomes" id="UP000234323"/>
    </source>
</evidence>
<keyword evidence="3" id="KW-0418">Kinase</keyword>
<accession>A0A2I1HPY5</accession>
<sequence>MKSASIYAIKKYIEAFKERDIINEVCVTDIAYLFNETSFSSIYNSFLWVTELEDEKNYSLVLEYADAGTLEKYLSDNVKTKIKWEIQLKFAKEIAWAVLWLYDSDIIHGDLHPKNILIHQNTADFGCSRLHGPKCYTKPHGIIP</sequence>
<dbReference type="AlphaFoldDB" id="A0A2I1HPY5"/>
<dbReference type="Gene3D" id="1.10.510.10">
    <property type="entry name" value="Transferase(Phosphotransferase) domain 1"/>
    <property type="match status" value="1"/>
</dbReference>
<comment type="caution">
    <text evidence="6">The sequence shown here is derived from an EMBL/GenBank/DDBJ whole genome shotgun (WGS) entry which is preliminary data.</text>
</comment>
<evidence type="ECO:0000256" key="4">
    <source>
        <dbReference type="ARBA" id="ARBA00022840"/>
    </source>
</evidence>
<dbReference type="PANTHER" id="PTHR44329">
    <property type="entry name" value="SERINE/THREONINE-PROTEIN KINASE TNNI3K-RELATED"/>
    <property type="match status" value="1"/>
</dbReference>
<proteinExistence type="predicted"/>
<feature type="domain" description="Protein kinase" evidence="5">
    <location>
        <begin position="1"/>
        <end position="144"/>
    </location>
</feature>
<dbReference type="SUPFAM" id="SSF56112">
    <property type="entry name" value="Protein kinase-like (PK-like)"/>
    <property type="match status" value="1"/>
</dbReference>
<keyword evidence="1" id="KW-0808">Transferase</keyword>
<keyword evidence="2" id="KW-0547">Nucleotide-binding</keyword>
<evidence type="ECO:0000259" key="5">
    <source>
        <dbReference type="PROSITE" id="PS50011"/>
    </source>
</evidence>
<dbReference type="InterPro" id="IPR000719">
    <property type="entry name" value="Prot_kinase_dom"/>
</dbReference>
<dbReference type="InterPro" id="IPR001245">
    <property type="entry name" value="Ser-Thr/Tyr_kinase_cat_dom"/>
</dbReference>
<evidence type="ECO:0000313" key="6">
    <source>
        <dbReference type="EMBL" id="PKY60940.1"/>
    </source>
</evidence>
<protein>
    <recommendedName>
        <fullName evidence="5">Protein kinase domain-containing protein</fullName>
    </recommendedName>
</protein>
<dbReference type="PANTHER" id="PTHR44329:SF288">
    <property type="entry name" value="MITOGEN-ACTIVATED PROTEIN KINASE KINASE KINASE 20"/>
    <property type="match status" value="1"/>
</dbReference>
<dbReference type="GO" id="GO:0005524">
    <property type="term" value="F:ATP binding"/>
    <property type="evidence" value="ECO:0007669"/>
    <property type="project" value="UniProtKB-KW"/>
</dbReference>
<keyword evidence="4" id="KW-0067">ATP-binding</keyword>
<keyword evidence="7" id="KW-1185">Reference proteome</keyword>
<gene>
    <name evidence="6" type="ORF">RhiirA4_485274</name>
</gene>
<dbReference type="PROSITE" id="PS50011">
    <property type="entry name" value="PROTEIN_KINASE_DOM"/>
    <property type="match status" value="1"/>
</dbReference>
<name>A0A2I1HPY5_9GLOM</name>
<dbReference type="Pfam" id="PF07714">
    <property type="entry name" value="PK_Tyr_Ser-Thr"/>
    <property type="match status" value="1"/>
</dbReference>
<organism evidence="6 7">
    <name type="scientific">Rhizophagus irregularis</name>
    <dbReference type="NCBI Taxonomy" id="588596"/>
    <lineage>
        <taxon>Eukaryota</taxon>
        <taxon>Fungi</taxon>
        <taxon>Fungi incertae sedis</taxon>
        <taxon>Mucoromycota</taxon>
        <taxon>Glomeromycotina</taxon>
        <taxon>Glomeromycetes</taxon>
        <taxon>Glomerales</taxon>
        <taxon>Glomeraceae</taxon>
        <taxon>Rhizophagus</taxon>
    </lineage>
</organism>
<evidence type="ECO:0000256" key="2">
    <source>
        <dbReference type="ARBA" id="ARBA00022741"/>
    </source>
</evidence>
<reference evidence="6 7" key="1">
    <citation type="submission" date="2015-10" db="EMBL/GenBank/DDBJ databases">
        <title>Genome analyses suggest a sexual origin of heterokaryosis in a supposedly ancient asexual fungus.</title>
        <authorList>
            <person name="Ropars J."/>
            <person name="Sedzielewska K."/>
            <person name="Noel J."/>
            <person name="Charron P."/>
            <person name="Farinelli L."/>
            <person name="Marton T."/>
            <person name="Kruger M."/>
            <person name="Pelin A."/>
            <person name="Brachmann A."/>
            <person name="Corradi N."/>
        </authorList>
    </citation>
    <scope>NUCLEOTIDE SEQUENCE [LARGE SCALE GENOMIC DNA]</scope>
    <source>
        <strain evidence="6 7">A4</strain>
    </source>
</reference>
<dbReference type="EMBL" id="LLXI01004770">
    <property type="protein sequence ID" value="PKY60940.1"/>
    <property type="molecule type" value="Genomic_DNA"/>
</dbReference>
<evidence type="ECO:0000256" key="1">
    <source>
        <dbReference type="ARBA" id="ARBA00022679"/>
    </source>
</evidence>
<dbReference type="Proteomes" id="UP000234323">
    <property type="component" value="Unassembled WGS sequence"/>
</dbReference>